<dbReference type="EMBL" id="UINC01067323">
    <property type="protein sequence ID" value="SVB98888.1"/>
    <property type="molecule type" value="Genomic_DNA"/>
</dbReference>
<evidence type="ECO:0000313" key="1">
    <source>
        <dbReference type="EMBL" id="SVB98888.1"/>
    </source>
</evidence>
<dbReference type="Gene3D" id="2.40.160.60">
    <property type="entry name" value="Outer membrane protein transport protein (OMPP1/FadL/TodX)"/>
    <property type="match status" value="2"/>
</dbReference>
<organism evidence="1">
    <name type="scientific">marine metagenome</name>
    <dbReference type="NCBI Taxonomy" id="408172"/>
    <lineage>
        <taxon>unclassified sequences</taxon>
        <taxon>metagenomes</taxon>
        <taxon>ecological metagenomes</taxon>
    </lineage>
</organism>
<proteinExistence type="predicted"/>
<accession>A0A382IH36</accession>
<gene>
    <name evidence="1" type="ORF">METZ01_LOCUS251742</name>
</gene>
<sequence>MRVTKSNCMLFKGGMMGQKRLLQLAIVSLILIFFVVQFSFAGVNAAPHLNIGAGARSLGMGGAFTAVADDATSTVWNPAGLSVAKDLTFTLATERLDFDRKHNFMAVVKRLGAKSALGLSVVSFGVDGIEERLTKDDISAKSTFNYSMNAFALSYGQSLGNINLGTSLQILTDQFSVGTDDKVSGFGGVDIGLLGRLYSDTVSYGVVLKNLFGSISESSLPAVLDFGVAFSLLERNVATFAVDLEREFVDIEESTTSVRVGVEYLVGNTFSIRGGTKANSDRMSLYGGFGVNVASLQVDYAIKLADNSGHKLNDSGNIHLVSLSYSY</sequence>
<dbReference type="NCBIfam" id="NF033709">
    <property type="entry name" value="PorV_fam"/>
    <property type="match status" value="1"/>
</dbReference>
<evidence type="ECO:0008006" key="2">
    <source>
        <dbReference type="Google" id="ProtNLM"/>
    </source>
</evidence>
<reference evidence="1" key="1">
    <citation type="submission" date="2018-05" db="EMBL/GenBank/DDBJ databases">
        <authorList>
            <person name="Lanie J.A."/>
            <person name="Ng W.-L."/>
            <person name="Kazmierczak K.M."/>
            <person name="Andrzejewski T.M."/>
            <person name="Davidsen T.M."/>
            <person name="Wayne K.J."/>
            <person name="Tettelin H."/>
            <person name="Glass J.I."/>
            <person name="Rusch D."/>
            <person name="Podicherti R."/>
            <person name="Tsui H.-C.T."/>
            <person name="Winkler M.E."/>
        </authorList>
    </citation>
    <scope>NUCLEOTIDE SEQUENCE</scope>
</reference>
<dbReference type="SUPFAM" id="SSF56935">
    <property type="entry name" value="Porins"/>
    <property type="match status" value="1"/>
</dbReference>
<name>A0A382IH36_9ZZZZ</name>
<protein>
    <recommendedName>
        <fullName evidence="2">PorV/PorQ family protein</fullName>
    </recommendedName>
</protein>
<dbReference type="AlphaFoldDB" id="A0A382IH36"/>